<comment type="caution">
    <text evidence="7">Lacks conserved residue(s) required for the propagation of feature annotation.</text>
</comment>
<dbReference type="EC" id="2.7.7.59" evidence="7"/>
<comment type="cofactor">
    <cofactor evidence="7">
        <name>Mg(2+)</name>
        <dbReference type="ChEBI" id="CHEBI:18420"/>
    </cofactor>
</comment>
<dbReference type="PROSITE" id="PS51831">
    <property type="entry name" value="HD"/>
    <property type="match status" value="1"/>
</dbReference>
<comment type="domain">
    <text evidence="7">Has four distinct domains: an N-terminal nucleotidyltransferase (NT) domain responsible for UTase activity, a central HD domain that encodes UR activity, and two C-terminal ACT domains that seem to have a role in glutamine sensing.</text>
</comment>
<dbReference type="Gene3D" id="1.10.3210.10">
    <property type="entry name" value="Hypothetical protein af1432"/>
    <property type="match status" value="1"/>
</dbReference>
<keyword evidence="6 7" id="KW-0511">Multifunctional enzyme</keyword>
<comment type="catalytic activity">
    <reaction evidence="7">
        <text>[protein-PII]-L-tyrosine + UTP = [protein-PII]-uridylyl-L-tyrosine + diphosphate</text>
        <dbReference type="Rhea" id="RHEA:13673"/>
        <dbReference type="Rhea" id="RHEA-COMP:12147"/>
        <dbReference type="Rhea" id="RHEA-COMP:12148"/>
        <dbReference type="ChEBI" id="CHEBI:33019"/>
        <dbReference type="ChEBI" id="CHEBI:46398"/>
        <dbReference type="ChEBI" id="CHEBI:46858"/>
        <dbReference type="ChEBI" id="CHEBI:90602"/>
        <dbReference type="EC" id="2.7.7.59"/>
    </reaction>
</comment>
<dbReference type="InterPro" id="IPR010043">
    <property type="entry name" value="UTase/UR"/>
</dbReference>
<reference evidence="11 12" key="1">
    <citation type="submission" date="2019-02" db="EMBL/GenBank/DDBJ databases">
        <title>Genomic Encyclopedia of Type Strains, Phase IV (KMG-IV): sequencing the most valuable type-strain genomes for metagenomic binning, comparative biology and taxonomic classification.</title>
        <authorList>
            <person name="Goeker M."/>
        </authorList>
    </citation>
    <scope>NUCLEOTIDE SEQUENCE [LARGE SCALE GENOMIC DNA]</scope>
    <source>
        <strain evidence="11 12">DSM 16618</strain>
    </source>
</reference>
<dbReference type="CDD" id="cd05401">
    <property type="entry name" value="NT_GlnE_GlnD_like"/>
    <property type="match status" value="1"/>
</dbReference>
<comment type="similarity">
    <text evidence="7">Belongs to the GlnD family.</text>
</comment>
<comment type="function">
    <text evidence="7">Modifies, by uridylylation and deuridylylation, the PII regulatory proteins (GlnB and homologs), in response to the nitrogen status of the cell that GlnD senses through the glutamine level. Under low glutamine levels, catalyzes the conversion of the PII proteins and UTP to PII-UMP and PPi, while under higher glutamine levels, GlnD hydrolyzes PII-UMP to PII and UMP (deuridylylation). Thus, controls uridylylation state and activity of the PII proteins, and plays an important role in the regulation of nitrogen metabolism.</text>
</comment>
<feature type="region of interest" description="Disordered" evidence="8">
    <location>
        <begin position="867"/>
        <end position="886"/>
    </location>
</feature>
<evidence type="ECO:0000256" key="4">
    <source>
        <dbReference type="ARBA" id="ARBA00022801"/>
    </source>
</evidence>
<evidence type="ECO:0000256" key="3">
    <source>
        <dbReference type="ARBA" id="ARBA00022737"/>
    </source>
</evidence>
<feature type="domain" description="ACT" evidence="9">
    <location>
        <begin position="686"/>
        <end position="765"/>
    </location>
</feature>
<dbReference type="InterPro" id="IPR003607">
    <property type="entry name" value="HD/PDEase_dom"/>
</dbReference>
<evidence type="ECO:0000313" key="12">
    <source>
        <dbReference type="Proteomes" id="UP000292039"/>
    </source>
</evidence>
<proteinExistence type="inferred from homology"/>
<dbReference type="SUPFAM" id="SSF109604">
    <property type="entry name" value="HD-domain/PDEase-like"/>
    <property type="match status" value="1"/>
</dbReference>
<dbReference type="SUPFAM" id="SSF81593">
    <property type="entry name" value="Nucleotidyltransferase substrate binding subunit/domain"/>
    <property type="match status" value="1"/>
</dbReference>
<feature type="domain" description="ACT" evidence="9">
    <location>
        <begin position="801"/>
        <end position="879"/>
    </location>
</feature>
<accession>A0A4Q7MU14</accession>
<dbReference type="InterPro" id="IPR013546">
    <property type="entry name" value="PII_UdlTrfase/GS_AdlTrfase"/>
</dbReference>
<keyword evidence="3" id="KW-0677">Repeat</keyword>
<comment type="catalytic activity">
    <reaction evidence="7">
        <text>[protein-PII]-uridylyl-L-tyrosine + H2O = [protein-PII]-L-tyrosine + UMP + H(+)</text>
        <dbReference type="Rhea" id="RHEA:48600"/>
        <dbReference type="Rhea" id="RHEA-COMP:12147"/>
        <dbReference type="Rhea" id="RHEA-COMP:12148"/>
        <dbReference type="ChEBI" id="CHEBI:15377"/>
        <dbReference type="ChEBI" id="CHEBI:15378"/>
        <dbReference type="ChEBI" id="CHEBI:46858"/>
        <dbReference type="ChEBI" id="CHEBI:57865"/>
        <dbReference type="ChEBI" id="CHEBI:90602"/>
    </reaction>
</comment>
<evidence type="ECO:0000256" key="7">
    <source>
        <dbReference type="HAMAP-Rule" id="MF_00277"/>
    </source>
</evidence>
<dbReference type="CDD" id="cd00077">
    <property type="entry name" value="HDc"/>
    <property type="match status" value="1"/>
</dbReference>
<dbReference type="Gene3D" id="3.30.70.260">
    <property type="match status" value="1"/>
</dbReference>
<comment type="caution">
    <text evidence="11">The sequence shown here is derived from an EMBL/GenBank/DDBJ whole genome shotgun (WGS) entry which is preliminary data.</text>
</comment>
<dbReference type="Pfam" id="PF01842">
    <property type="entry name" value="ACT"/>
    <property type="match status" value="1"/>
</dbReference>
<dbReference type="RefSeq" id="WP_416054371.1">
    <property type="nucleotide sequence ID" value="NZ_JALJXY010000002.1"/>
</dbReference>
<dbReference type="NCBIfam" id="NF002837">
    <property type="entry name" value="PRK03059.1"/>
    <property type="match status" value="1"/>
</dbReference>
<gene>
    <name evidence="7" type="primary">glnD</name>
    <name evidence="11" type="ORF">EV679_1912</name>
</gene>
<name>A0A4Q7MU14_9BURK</name>
<dbReference type="PIRSF" id="PIRSF006288">
    <property type="entry name" value="PII_uridyltransf"/>
    <property type="match status" value="1"/>
</dbReference>
<dbReference type="CDD" id="cd04900">
    <property type="entry name" value="ACT_UUR-like_1"/>
    <property type="match status" value="1"/>
</dbReference>
<dbReference type="CDD" id="cd04899">
    <property type="entry name" value="ACT_ACR-UUR-like_2"/>
    <property type="match status" value="1"/>
</dbReference>
<organism evidence="11 12">
    <name type="scientific">Kerstersia gyiorum</name>
    <dbReference type="NCBI Taxonomy" id="206506"/>
    <lineage>
        <taxon>Bacteria</taxon>
        <taxon>Pseudomonadati</taxon>
        <taxon>Pseudomonadota</taxon>
        <taxon>Betaproteobacteria</taxon>
        <taxon>Burkholderiales</taxon>
        <taxon>Alcaligenaceae</taxon>
        <taxon>Kerstersia</taxon>
    </lineage>
</organism>
<dbReference type="InterPro" id="IPR006674">
    <property type="entry name" value="HD_domain"/>
</dbReference>
<dbReference type="PANTHER" id="PTHR47320:SF1">
    <property type="entry name" value="BIFUNCTIONAL URIDYLYLTRANSFERASE_URIDYLYL-REMOVING ENZYME"/>
    <property type="match status" value="1"/>
</dbReference>
<dbReference type="GO" id="GO:0006808">
    <property type="term" value="P:regulation of nitrogen utilization"/>
    <property type="evidence" value="ECO:0007669"/>
    <property type="project" value="UniProtKB-UniRule"/>
</dbReference>
<keyword evidence="2 7" id="KW-0548">Nucleotidyltransferase</keyword>
<dbReference type="Proteomes" id="UP000292039">
    <property type="component" value="Unassembled WGS sequence"/>
</dbReference>
<dbReference type="AlphaFoldDB" id="A0A4Q7MU14"/>
<dbReference type="Pfam" id="PF01909">
    <property type="entry name" value="NTP_transf_2"/>
    <property type="match status" value="1"/>
</dbReference>
<sequence length="886" mass="101443">MSRPEPAIMPAQPDLSQIKERLLTRRAAAIASYREHRRPDDLLHELRRIVDQGLRQLAKICPLPADAALAAVGGYGRGELYPFSDVDLLLLLPHAASAEDEEKLSHWVAALWDIGLEPGHSVRTVEECCKEAASDITIETSLLESRFLLGNRSLMRRFEEAIQQQLDPRRFFQDKQLEMEQRHSRYQDTPYALEPNCKESPGGLRDLQVILWMAKAGGFGDNWRAIARNGLLTDTEARDLRRAELAFKELRIELHLIAGRREDRVLFDYQARLAEVYSIGPNGMRRGSEVLMQRYYWAARLVTQLNTILVLNIEQRLFPPASHVSVPIDEDFDNENGRLAIHRHDAFERKPALLLRAFLCLQQHPELNGMTAATLRAIWHNRDRIDAQYRRNPVNRRLFLQILQQPRGIVHALRAMTMLNILPRYLPVFRRIVGQMQHDLFHVYTVDQHTLAVIRYLRRFTMAEHAQEYPLASQLIATLDRHWLLYVAALFHDIAKGRGGDHSELGARDVRRFAIEHGLDAEDADLVEFLVRQHLLMSTVAQKRDLSDPDVIRDFAQQVGTVRRLKALYLLTVADIRGTSPKVWNAWKGKLLEDLYYRTREALGGKDPGDIDAALARRRQAAISMTQAAGLAEEARENFWKQLDVAYFLRHDADEIAWHAIQLHDHIADAQSIVRARPATGDEGLQILVYTPDSNDLFMALCAYFDASNFSIQDARIHTTRQGWALDSFIVLSAFPEHDLQAQARHVEKELTAWLSRRRHEDLAAPSCALRGNLRQSRRSQAFPLRPHIELQPDERSQSWRLSLVATDRPGLLHDLAQVFSRHEINLQTAKIMTLGERVEDIFVIDGPALESPRSQMRFERDLLDMLGGRSQPPRQDSSESLPVAV</sequence>
<feature type="domain" description="HD" evidence="10">
    <location>
        <begin position="446"/>
        <end position="568"/>
    </location>
</feature>
<dbReference type="InterPro" id="IPR043519">
    <property type="entry name" value="NT_sf"/>
</dbReference>
<dbReference type="SUPFAM" id="SSF81301">
    <property type="entry name" value="Nucleotidyltransferase"/>
    <property type="match status" value="1"/>
</dbReference>
<comment type="activity regulation">
    <text evidence="7">Uridylyltransferase (UTase) activity is inhibited by glutamine, while glutamine activates uridylyl-removing (UR) activity.</text>
</comment>
<dbReference type="Pfam" id="PF08335">
    <property type="entry name" value="GlnD_UR_UTase"/>
    <property type="match status" value="1"/>
</dbReference>
<evidence type="ECO:0000256" key="1">
    <source>
        <dbReference type="ARBA" id="ARBA00022679"/>
    </source>
</evidence>
<protein>
    <recommendedName>
        <fullName evidence="7">Bifunctional uridylyltransferase/uridylyl-removing enzyme</fullName>
        <shortName evidence="7">UTase/UR</shortName>
    </recommendedName>
    <alternativeName>
        <fullName evidence="7">Bifunctional [protein-PII] modification enzyme</fullName>
    </alternativeName>
    <alternativeName>
        <fullName evidence="7">Bifunctional nitrogen sensor protein</fullName>
    </alternativeName>
    <domain>
        <recommendedName>
            <fullName evidence="7">[Protein-PII] uridylyltransferase</fullName>
            <shortName evidence="7">PII uridylyltransferase</shortName>
            <shortName evidence="7">UTase</shortName>
            <ecNumber evidence="7">2.7.7.59</ecNumber>
        </recommendedName>
    </domain>
    <domain>
        <recommendedName>
            <fullName evidence="7">[Protein-PII]-UMP uridylyl-removing enzyme</fullName>
            <shortName evidence="7">UR</shortName>
            <ecNumber evidence="7">3.1.4.-</ecNumber>
        </recommendedName>
    </domain>
</protein>
<keyword evidence="5 7" id="KW-0460">Magnesium</keyword>
<evidence type="ECO:0000256" key="6">
    <source>
        <dbReference type="ARBA" id="ARBA00023268"/>
    </source>
</evidence>
<dbReference type="InterPro" id="IPR002934">
    <property type="entry name" value="Polymerase_NTP_transf_dom"/>
</dbReference>
<evidence type="ECO:0000259" key="9">
    <source>
        <dbReference type="PROSITE" id="PS51671"/>
    </source>
</evidence>
<dbReference type="SUPFAM" id="SSF55021">
    <property type="entry name" value="ACT-like"/>
    <property type="match status" value="2"/>
</dbReference>
<keyword evidence="4 7" id="KW-0378">Hydrolase</keyword>
<dbReference type="NCBIfam" id="TIGR01693">
    <property type="entry name" value="UTase_glnD"/>
    <property type="match status" value="1"/>
</dbReference>
<dbReference type="InterPro" id="IPR045865">
    <property type="entry name" value="ACT-like_dom_sf"/>
</dbReference>
<evidence type="ECO:0000256" key="5">
    <source>
        <dbReference type="ARBA" id="ARBA00022842"/>
    </source>
</evidence>
<dbReference type="EC" id="3.1.4.-" evidence="7"/>
<dbReference type="GO" id="GO:0008081">
    <property type="term" value="F:phosphoric diester hydrolase activity"/>
    <property type="evidence" value="ECO:0007669"/>
    <property type="project" value="UniProtKB-UniRule"/>
</dbReference>
<evidence type="ECO:0000259" key="10">
    <source>
        <dbReference type="PROSITE" id="PS51831"/>
    </source>
</evidence>
<dbReference type="HAMAP" id="MF_00277">
    <property type="entry name" value="PII_uridylyl_transf"/>
    <property type="match status" value="1"/>
</dbReference>
<dbReference type="Pfam" id="PF01966">
    <property type="entry name" value="HD"/>
    <property type="match status" value="1"/>
</dbReference>
<evidence type="ECO:0000313" key="11">
    <source>
        <dbReference type="EMBL" id="RZS70505.1"/>
    </source>
</evidence>
<dbReference type="EMBL" id="SGWZ01000002">
    <property type="protein sequence ID" value="RZS70505.1"/>
    <property type="molecule type" value="Genomic_DNA"/>
</dbReference>
<dbReference type="GO" id="GO:0008773">
    <property type="term" value="F:[protein-PII] uridylyltransferase activity"/>
    <property type="evidence" value="ECO:0007669"/>
    <property type="project" value="UniProtKB-UniRule"/>
</dbReference>
<evidence type="ECO:0000256" key="2">
    <source>
        <dbReference type="ARBA" id="ARBA00022695"/>
    </source>
</evidence>
<keyword evidence="1 7" id="KW-0808">Transferase</keyword>
<evidence type="ECO:0000256" key="8">
    <source>
        <dbReference type="SAM" id="MobiDB-lite"/>
    </source>
</evidence>
<feature type="region of interest" description="Uridylyltransferase" evidence="7">
    <location>
        <begin position="1"/>
        <end position="327"/>
    </location>
</feature>
<dbReference type="InterPro" id="IPR002912">
    <property type="entry name" value="ACT_dom"/>
</dbReference>
<feature type="compositionally biased region" description="Polar residues" evidence="8">
    <location>
        <begin position="873"/>
        <end position="886"/>
    </location>
</feature>
<dbReference type="PANTHER" id="PTHR47320">
    <property type="entry name" value="BIFUNCTIONAL URIDYLYLTRANSFERASE/URIDYLYL-REMOVING ENZYME"/>
    <property type="match status" value="1"/>
</dbReference>
<dbReference type="PROSITE" id="PS51671">
    <property type="entry name" value="ACT"/>
    <property type="match status" value="2"/>
</dbReference>
<dbReference type="SMART" id="SM00471">
    <property type="entry name" value="HDc"/>
    <property type="match status" value="1"/>
</dbReference>